<protein>
    <recommendedName>
        <fullName evidence="3">HTH HARE-type domain-containing protein</fullName>
    </recommendedName>
</protein>
<dbReference type="Pfam" id="PF07205">
    <property type="entry name" value="DUF1413"/>
    <property type="match status" value="1"/>
</dbReference>
<sequence>MGEVGPKKLKVEEITKAQSLIDAISQGVYELSELYGKEWKHIQSPTSFGGKFKSTVEAGLLKRICIGEKKSNNHQTYRVE</sequence>
<proteinExistence type="predicted"/>
<evidence type="ECO:0000313" key="1">
    <source>
        <dbReference type="EMBL" id="ABK43885.1"/>
    </source>
</evidence>
<reference evidence="1 2" key="2">
    <citation type="journal article" date="2012" name="Int. J. Syst. Evol. Microbiol.">
        <title>Magnetococcus marinus gen. nov., sp. nov., a marine, magnetotactic bacterium that represents a novel lineage (Magnetococcaceae fam. nov.; Magnetococcales ord. nov.) at the base of the Alphaproteobacteria.</title>
        <authorList>
            <person name="Bazylinski D.A."/>
            <person name="Williams T.J."/>
            <person name="Lefevre C.T."/>
            <person name="Berg R.J."/>
            <person name="Zhang C.L."/>
            <person name="Bowser S.S."/>
            <person name="Dean A.J."/>
            <person name="Beveridge T.J."/>
        </authorList>
    </citation>
    <scope>NUCLEOTIDE SEQUENCE [LARGE SCALE GENOMIC DNA]</scope>
    <source>
        <strain evidence="2">ATCC BAA-1437 / JCM 17883 / MC-1</strain>
    </source>
</reference>
<name>A0L7E2_MAGMM</name>
<dbReference type="InterPro" id="IPR010813">
    <property type="entry name" value="DUF1413"/>
</dbReference>
<reference evidence="2" key="1">
    <citation type="journal article" date="2009" name="Appl. Environ. Microbiol.">
        <title>Complete genome sequence of the chemolithoautotrophic marine magnetotactic coccus strain MC-1.</title>
        <authorList>
            <person name="Schubbe S."/>
            <person name="Williams T.J."/>
            <person name="Xie G."/>
            <person name="Kiss H.E."/>
            <person name="Brettin T.S."/>
            <person name="Martinez D."/>
            <person name="Ross C.A."/>
            <person name="Schuler D."/>
            <person name="Cox B.L."/>
            <person name="Nealson K.H."/>
            <person name="Bazylinski D.A."/>
        </authorList>
    </citation>
    <scope>NUCLEOTIDE SEQUENCE [LARGE SCALE GENOMIC DNA]</scope>
    <source>
        <strain evidence="2">ATCC BAA-1437 / JCM 17883 / MC-1</strain>
    </source>
</reference>
<keyword evidence="2" id="KW-1185">Reference proteome</keyword>
<evidence type="ECO:0008006" key="3">
    <source>
        <dbReference type="Google" id="ProtNLM"/>
    </source>
</evidence>
<evidence type="ECO:0000313" key="2">
    <source>
        <dbReference type="Proteomes" id="UP000002586"/>
    </source>
</evidence>
<dbReference type="RefSeq" id="WP_011713039.1">
    <property type="nucleotide sequence ID" value="NC_008576.1"/>
</dbReference>
<dbReference type="Proteomes" id="UP000002586">
    <property type="component" value="Chromosome"/>
</dbReference>
<dbReference type="AlphaFoldDB" id="A0L7E2"/>
<dbReference type="STRING" id="156889.Mmc1_1374"/>
<dbReference type="EMBL" id="CP000471">
    <property type="protein sequence ID" value="ABK43885.1"/>
    <property type="molecule type" value="Genomic_DNA"/>
</dbReference>
<gene>
    <name evidence="1" type="ordered locus">Mmc1_1374</name>
</gene>
<dbReference type="HOGENOM" id="CLU_2585512_0_0_5"/>
<organism evidence="1 2">
    <name type="scientific">Magnetococcus marinus (strain ATCC BAA-1437 / JCM 17883 / MC-1)</name>
    <dbReference type="NCBI Taxonomy" id="156889"/>
    <lineage>
        <taxon>Bacteria</taxon>
        <taxon>Pseudomonadati</taxon>
        <taxon>Pseudomonadota</taxon>
        <taxon>Magnetococcia</taxon>
        <taxon>Magnetococcales</taxon>
        <taxon>Magnetococcaceae</taxon>
        <taxon>Magnetococcus</taxon>
    </lineage>
</organism>
<dbReference type="OrthoDB" id="9553723at2"/>
<dbReference type="KEGG" id="mgm:Mmc1_1374"/>
<accession>A0L7E2</accession>